<reference evidence="2" key="1">
    <citation type="journal article" date="2021" name="PeerJ">
        <title>Extensive microbial diversity within the chicken gut microbiome revealed by metagenomics and culture.</title>
        <authorList>
            <person name="Gilroy R."/>
            <person name="Ravi A."/>
            <person name="Getino M."/>
            <person name="Pursley I."/>
            <person name="Horton D.L."/>
            <person name="Alikhan N.F."/>
            <person name="Baker D."/>
            <person name="Gharbi K."/>
            <person name="Hall N."/>
            <person name="Watson M."/>
            <person name="Adriaenssens E.M."/>
            <person name="Foster-Nyarko E."/>
            <person name="Jarju S."/>
            <person name="Secka A."/>
            <person name="Antonio M."/>
            <person name="Oren A."/>
            <person name="Chaudhuri R.R."/>
            <person name="La Ragione R."/>
            <person name="Hildebrand F."/>
            <person name="Pallen M.J."/>
        </authorList>
    </citation>
    <scope>NUCLEOTIDE SEQUENCE</scope>
    <source>
        <strain evidence="2">CHK188-16595</strain>
    </source>
</reference>
<keyword evidence="1" id="KW-0472">Membrane</keyword>
<dbReference type="AlphaFoldDB" id="A0A9D2S8K3"/>
<comment type="caution">
    <text evidence="2">The sequence shown here is derived from an EMBL/GenBank/DDBJ whole genome shotgun (WGS) entry which is preliminary data.</text>
</comment>
<proteinExistence type="predicted"/>
<keyword evidence="1" id="KW-1133">Transmembrane helix</keyword>
<name>A0A9D2S8K3_9FIRM</name>
<accession>A0A9D2S8K3</accession>
<evidence type="ECO:0000313" key="2">
    <source>
        <dbReference type="EMBL" id="HJB74054.1"/>
    </source>
</evidence>
<keyword evidence="1" id="KW-0812">Transmembrane</keyword>
<evidence type="ECO:0000313" key="3">
    <source>
        <dbReference type="Proteomes" id="UP000823877"/>
    </source>
</evidence>
<organism evidence="2 3">
    <name type="scientific">Candidatus Eubacterium faecale</name>
    <dbReference type="NCBI Taxonomy" id="2838568"/>
    <lineage>
        <taxon>Bacteria</taxon>
        <taxon>Bacillati</taxon>
        <taxon>Bacillota</taxon>
        <taxon>Clostridia</taxon>
        <taxon>Eubacteriales</taxon>
        <taxon>Eubacteriaceae</taxon>
        <taxon>Eubacterium</taxon>
    </lineage>
</organism>
<evidence type="ECO:0000256" key="1">
    <source>
        <dbReference type="SAM" id="Phobius"/>
    </source>
</evidence>
<reference evidence="2" key="2">
    <citation type="submission" date="2021-04" db="EMBL/GenBank/DDBJ databases">
        <authorList>
            <person name="Gilroy R."/>
        </authorList>
    </citation>
    <scope>NUCLEOTIDE SEQUENCE</scope>
    <source>
        <strain evidence="2">CHK188-16595</strain>
    </source>
</reference>
<sequence length="303" mass="34075">MKFLKLFKITVFPFGLIAVSGGTRTYTIKNMCSLLMQFKITNKKGNEGAFVFKKSIIGLVCLFCVMVFLNGCSSSNPAIEKTIDKQTYDYVKTLDNGLTMNLSKKVFDNNLMGLEFSFDSDIANISVDETALQTNDYNCYLFNKTSGERLYSDGDIPLSNNILYFDNVELSNFTLHFECPLIFELDSAYSVDIDINDSQAKDIDRITLPLGNYIEVNKITTRMGYDKYSDKCVDISFSTSGNVEFDIQVEKSEISTGAPVGDLKKLSDTNYIYTHPITGTEQDITISFTSLKINDDLNCDIEF</sequence>
<feature type="transmembrane region" description="Helical" evidence="1">
    <location>
        <begin position="48"/>
        <end position="69"/>
    </location>
</feature>
<protein>
    <submittedName>
        <fullName evidence="2">Uncharacterized protein</fullName>
    </submittedName>
</protein>
<dbReference type="Proteomes" id="UP000823877">
    <property type="component" value="Unassembled WGS sequence"/>
</dbReference>
<gene>
    <name evidence="2" type="ORF">IAA37_00050</name>
</gene>
<dbReference type="EMBL" id="DWXN01000001">
    <property type="protein sequence ID" value="HJB74054.1"/>
    <property type="molecule type" value="Genomic_DNA"/>
</dbReference>
<feature type="transmembrane region" description="Helical" evidence="1">
    <location>
        <begin position="6"/>
        <end position="27"/>
    </location>
</feature>